<proteinExistence type="predicted"/>
<dbReference type="Proteomes" id="UP001486626">
    <property type="component" value="Unassembled WGS sequence"/>
</dbReference>
<evidence type="ECO:0000313" key="2">
    <source>
        <dbReference type="EMBL" id="MEL4891906.1"/>
    </source>
</evidence>
<dbReference type="EMBL" id="JAQJCQ010000008">
    <property type="protein sequence ID" value="MEL4891906.1"/>
    <property type="molecule type" value="Genomic_DNA"/>
</dbReference>
<organism evidence="2 3">
    <name type="scientific">Xanthomonas protegens</name>
    <dbReference type="NCBI Taxonomy" id="3380705"/>
    <lineage>
        <taxon>Bacteria</taxon>
        <taxon>Pseudomonadati</taxon>
        <taxon>Pseudomonadota</taxon>
        <taxon>Gammaproteobacteria</taxon>
        <taxon>Lysobacterales</taxon>
        <taxon>Lysobacteraceae</taxon>
        <taxon>Xanthomonas</taxon>
    </lineage>
</organism>
<dbReference type="PANTHER" id="PTHR48079:SF6">
    <property type="entry name" value="NAD(P)-BINDING DOMAIN-CONTAINING PROTEIN-RELATED"/>
    <property type="match status" value="1"/>
</dbReference>
<evidence type="ECO:0000313" key="3">
    <source>
        <dbReference type="Proteomes" id="UP001486626"/>
    </source>
</evidence>
<dbReference type="InterPro" id="IPR001509">
    <property type="entry name" value="Epimerase_deHydtase"/>
</dbReference>
<accession>A0ABU9LCV0</accession>
<keyword evidence="3" id="KW-1185">Reference proteome</keyword>
<dbReference type="Gene3D" id="3.40.50.720">
    <property type="entry name" value="NAD(P)-binding Rossmann-like Domain"/>
    <property type="match status" value="1"/>
</dbReference>
<reference evidence="2 3" key="1">
    <citation type="journal article" date="2024" name="FEMS Microbiol. Lett.">
        <title>Xanthomonas protegens sp. nov., a novel rice seed-associated bacterium, provides in vivo protection against X. oryzae pv. oryzae, the bacterial leaf blight pathogen.</title>
        <authorList>
            <person name="Rana R."/>
            <person name="Sharma A."/>
            <person name="Madhavan V.N."/>
            <person name="Korpole S."/>
            <person name="Sonti R.V."/>
            <person name="Patel H.K."/>
            <person name="Patil P.B."/>
        </authorList>
    </citation>
    <scope>NUCLEOTIDE SEQUENCE [LARGE SCALE GENOMIC DNA]</scope>
    <source>
        <strain evidence="2 3">PPL118</strain>
    </source>
</reference>
<dbReference type="SUPFAM" id="SSF51735">
    <property type="entry name" value="NAD(P)-binding Rossmann-fold domains"/>
    <property type="match status" value="1"/>
</dbReference>
<dbReference type="InterPro" id="IPR051783">
    <property type="entry name" value="NAD(P)-dependent_oxidoreduct"/>
</dbReference>
<name>A0ABU9LCV0_9XANT</name>
<gene>
    <name evidence="2" type="ORF">PIQ37_10745</name>
</gene>
<feature type="domain" description="NAD-dependent epimerase/dehydratase" evidence="1">
    <location>
        <begin position="3"/>
        <end position="229"/>
    </location>
</feature>
<dbReference type="RefSeq" id="WP_342073464.1">
    <property type="nucleotide sequence ID" value="NZ_JAQJCQ010000008.1"/>
</dbReference>
<dbReference type="InterPro" id="IPR036291">
    <property type="entry name" value="NAD(P)-bd_dom_sf"/>
</dbReference>
<sequence>MTVFVTGGNGFVGLNIVSALVAAGHRVTAIVRLDSNTKYLEPFGVQIVRGDLGDVDALSRAMRGAETVIHTAGNTSCKWSDLPILQAANVYSTRNVVDAALRNGVRRLVYTSTTSTVGAFDDASRVADESVPLTGYRRRSPYAATKQQAERVVFEANARGLETIVLNPAEVVGAYDHNLQWGRLLIAAHYDQLPFSPPGGASYCSAADVGRAHVSALSHGRPGERYLLGGENIRIARFLDVIGEVLGKPLRIPRANYRWLRLKTTLQERRFPFVPGRPAVEAYRMRVMGCTYYFDSSKAERELGYRSAPIEAMVRDSAEWYRRNGFFG</sequence>
<comment type="caution">
    <text evidence="2">The sequence shown here is derived from an EMBL/GenBank/DDBJ whole genome shotgun (WGS) entry which is preliminary data.</text>
</comment>
<protein>
    <submittedName>
        <fullName evidence="2">NAD-dependent epimerase/dehydratase family protein</fullName>
    </submittedName>
</protein>
<dbReference type="PANTHER" id="PTHR48079">
    <property type="entry name" value="PROTEIN YEEZ"/>
    <property type="match status" value="1"/>
</dbReference>
<evidence type="ECO:0000259" key="1">
    <source>
        <dbReference type="Pfam" id="PF01370"/>
    </source>
</evidence>
<dbReference type="Pfam" id="PF01370">
    <property type="entry name" value="Epimerase"/>
    <property type="match status" value="1"/>
</dbReference>